<dbReference type="AlphaFoldDB" id="B8BZ12"/>
<dbReference type="SMART" id="SM00248">
    <property type="entry name" value="ANK"/>
    <property type="match status" value="2"/>
</dbReference>
<dbReference type="KEGG" id="tps:THAPSDRAFT_4349"/>
<feature type="compositionally biased region" description="Low complexity" evidence="1">
    <location>
        <begin position="7"/>
        <end position="20"/>
    </location>
</feature>
<dbReference type="RefSeq" id="XP_002289729.1">
    <property type="nucleotide sequence ID" value="XM_002289693.1"/>
</dbReference>
<dbReference type="InterPro" id="IPR002110">
    <property type="entry name" value="Ankyrin_rpt"/>
</dbReference>
<dbReference type="InParanoid" id="B8BZ12"/>
<evidence type="ECO:0000313" key="2">
    <source>
        <dbReference type="EMBL" id="EED93266.1"/>
    </source>
</evidence>
<organism evidence="2 3">
    <name type="scientific">Thalassiosira pseudonana</name>
    <name type="common">Marine diatom</name>
    <name type="synonym">Cyclotella nana</name>
    <dbReference type="NCBI Taxonomy" id="35128"/>
    <lineage>
        <taxon>Eukaryota</taxon>
        <taxon>Sar</taxon>
        <taxon>Stramenopiles</taxon>
        <taxon>Ochrophyta</taxon>
        <taxon>Bacillariophyta</taxon>
        <taxon>Coscinodiscophyceae</taxon>
        <taxon>Thalassiosirophycidae</taxon>
        <taxon>Thalassiosirales</taxon>
        <taxon>Thalassiosiraceae</taxon>
        <taxon>Thalassiosira</taxon>
    </lineage>
</organism>
<dbReference type="GO" id="GO:0051015">
    <property type="term" value="F:actin filament binding"/>
    <property type="evidence" value="ECO:0000318"/>
    <property type="project" value="GO_Central"/>
</dbReference>
<protein>
    <submittedName>
        <fullName evidence="2">Uncharacterized protein</fullName>
    </submittedName>
</protein>
<reference evidence="2 3" key="2">
    <citation type="journal article" date="2008" name="Nature">
        <title>The Phaeodactylum genome reveals the evolutionary history of diatom genomes.</title>
        <authorList>
            <person name="Bowler C."/>
            <person name="Allen A.E."/>
            <person name="Badger J.H."/>
            <person name="Grimwood J."/>
            <person name="Jabbari K."/>
            <person name="Kuo A."/>
            <person name="Maheswari U."/>
            <person name="Martens C."/>
            <person name="Maumus F."/>
            <person name="Otillar R.P."/>
            <person name="Rayko E."/>
            <person name="Salamov A."/>
            <person name="Vandepoele K."/>
            <person name="Beszteri B."/>
            <person name="Gruber A."/>
            <person name="Heijde M."/>
            <person name="Katinka M."/>
            <person name="Mock T."/>
            <person name="Valentin K."/>
            <person name="Verret F."/>
            <person name="Berges J.A."/>
            <person name="Brownlee C."/>
            <person name="Cadoret J.P."/>
            <person name="Chiovitti A."/>
            <person name="Choi C.J."/>
            <person name="Coesel S."/>
            <person name="De Martino A."/>
            <person name="Detter J.C."/>
            <person name="Durkin C."/>
            <person name="Falciatore A."/>
            <person name="Fournet J."/>
            <person name="Haruta M."/>
            <person name="Huysman M.J."/>
            <person name="Jenkins B.D."/>
            <person name="Jiroutova K."/>
            <person name="Jorgensen R.E."/>
            <person name="Joubert Y."/>
            <person name="Kaplan A."/>
            <person name="Kroger N."/>
            <person name="Kroth P.G."/>
            <person name="La Roche J."/>
            <person name="Lindquist E."/>
            <person name="Lommer M."/>
            <person name="Martin-Jezequel V."/>
            <person name="Lopez P.J."/>
            <person name="Lucas S."/>
            <person name="Mangogna M."/>
            <person name="McGinnis K."/>
            <person name="Medlin L.K."/>
            <person name="Montsant A."/>
            <person name="Oudot-Le Secq M.P."/>
            <person name="Napoli C."/>
            <person name="Obornik M."/>
            <person name="Parker M.S."/>
            <person name="Petit J.L."/>
            <person name="Porcel B.M."/>
            <person name="Poulsen N."/>
            <person name="Robison M."/>
            <person name="Rychlewski L."/>
            <person name="Rynearson T.A."/>
            <person name="Schmutz J."/>
            <person name="Shapiro H."/>
            <person name="Siaut M."/>
            <person name="Stanley M."/>
            <person name="Sussman M.R."/>
            <person name="Taylor A.R."/>
            <person name="Vardi A."/>
            <person name="von Dassow P."/>
            <person name="Vyverman W."/>
            <person name="Willis A."/>
            <person name="Wyrwicz L.S."/>
            <person name="Rokhsar D.S."/>
            <person name="Weissenbach J."/>
            <person name="Armbrust E.V."/>
            <person name="Green B.R."/>
            <person name="Van de Peer Y."/>
            <person name="Grigoriev I.V."/>
        </authorList>
    </citation>
    <scope>NUCLEOTIDE SEQUENCE [LARGE SCALE GENOMIC DNA]</scope>
    <source>
        <strain evidence="2 3">CCMP1335</strain>
    </source>
</reference>
<dbReference type="PaxDb" id="35128-Thaps4349"/>
<gene>
    <name evidence="2" type="ORF">THAPSDRAFT_4349</name>
</gene>
<dbReference type="eggNOG" id="ENOG502TMNC">
    <property type="taxonomic scope" value="Eukaryota"/>
</dbReference>
<dbReference type="Gene3D" id="1.25.40.20">
    <property type="entry name" value="Ankyrin repeat-containing domain"/>
    <property type="match status" value="1"/>
</dbReference>
<dbReference type="EMBL" id="CM000641">
    <property type="protein sequence ID" value="EED93266.1"/>
    <property type="molecule type" value="Genomic_DNA"/>
</dbReference>
<dbReference type="Pfam" id="PF12796">
    <property type="entry name" value="Ank_2"/>
    <property type="match status" value="1"/>
</dbReference>
<dbReference type="HOGENOM" id="CLU_611816_0_0_1"/>
<feature type="compositionally biased region" description="Low complexity" evidence="1">
    <location>
        <begin position="154"/>
        <end position="167"/>
    </location>
</feature>
<name>B8BZ12_THAPS</name>
<accession>B8BZ12</accession>
<proteinExistence type="predicted"/>
<sequence length="448" mass="48936">MTMKLDQPLPRQQPTTPTQQAVGHEQIANAMENVASDSVITSSSTKQTITIFAPYSSSAASCSSSSPLPAQHSQSSECDFSIPFPSLTATQPQHTIATSSTAHNNILVEQKAQLPGTPLSSSLGMVISRKRSSWDINTHSDTVVHHPPANSNTAASLKPALKSSSSPKKQRVTFHLPHHVSSPELASLYATDPQIHITQNMKQSYSCTALPGLDASTSSDEADSQISGTSTSAELDLNVSPATFVKTILLQAKSYHGSKLGGEALFSLAAQRVKTGDYFLTYGEEHQQAYNNEKVNAVQNKDLQALRSLHSEGQIMQTSNRFGESLLHTACRRGFTEIVSFFIHEANVTPRVRDDMGRTPMHDACWSSTAPNHDVMKMLIASAPEMLLSKDRRGHSPFDYARREHWPSWVGFLNEHRQFVVESLLHSCTEGGSELMLGGYEDVVDSFQ</sequence>
<evidence type="ECO:0000313" key="3">
    <source>
        <dbReference type="Proteomes" id="UP000001449"/>
    </source>
</evidence>
<dbReference type="Proteomes" id="UP000001449">
    <property type="component" value="Chromosome 4"/>
</dbReference>
<reference evidence="2 3" key="1">
    <citation type="journal article" date="2004" name="Science">
        <title>The genome of the diatom Thalassiosira pseudonana: ecology, evolution, and metabolism.</title>
        <authorList>
            <person name="Armbrust E.V."/>
            <person name="Berges J.A."/>
            <person name="Bowler C."/>
            <person name="Green B.R."/>
            <person name="Martinez D."/>
            <person name="Putnam N.H."/>
            <person name="Zhou S."/>
            <person name="Allen A.E."/>
            <person name="Apt K.E."/>
            <person name="Bechner M."/>
            <person name="Brzezinski M.A."/>
            <person name="Chaal B.K."/>
            <person name="Chiovitti A."/>
            <person name="Davis A.K."/>
            <person name="Demarest M.S."/>
            <person name="Detter J.C."/>
            <person name="Glavina T."/>
            <person name="Goodstein D."/>
            <person name="Hadi M.Z."/>
            <person name="Hellsten U."/>
            <person name="Hildebrand M."/>
            <person name="Jenkins B.D."/>
            <person name="Jurka J."/>
            <person name="Kapitonov V.V."/>
            <person name="Kroger N."/>
            <person name="Lau W.W."/>
            <person name="Lane T.W."/>
            <person name="Larimer F.W."/>
            <person name="Lippmeier J.C."/>
            <person name="Lucas S."/>
            <person name="Medina M."/>
            <person name="Montsant A."/>
            <person name="Obornik M."/>
            <person name="Parker M.S."/>
            <person name="Palenik B."/>
            <person name="Pazour G.J."/>
            <person name="Richardson P.M."/>
            <person name="Rynearson T.A."/>
            <person name="Saito M.A."/>
            <person name="Schwartz D.C."/>
            <person name="Thamatrakoln K."/>
            <person name="Valentin K."/>
            <person name="Vardi A."/>
            <person name="Wilkerson F.P."/>
            <person name="Rokhsar D.S."/>
        </authorList>
    </citation>
    <scope>NUCLEOTIDE SEQUENCE [LARGE SCALE GENOMIC DNA]</scope>
    <source>
        <strain evidence="2 3">CCMP1335</strain>
    </source>
</reference>
<dbReference type="GO" id="GO:0005737">
    <property type="term" value="C:cytoplasm"/>
    <property type="evidence" value="ECO:0000318"/>
    <property type="project" value="GO_Central"/>
</dbReference>
<dbReference type="GO" id="GO:0051017">
    <property type="term" value="P:actin filament bundle assembly"/>
    <property type="evidence" value="ECO:0000318"/>
    <property type="project" value="GO_Central"/>
</dbReference>
<dbReference type="InterPro" id="IPR036770">
    <property type="entry name" value="Ankyrin_rpt-contain_sf"/>
</dbReference>
<feature type="region of interest" description="Disordered" evidence="1">
    <location>
        <begin position="1"/>
        <end position="21"/>
    </location>
</feature>
<dbReference type="SUPFAM" id="SSF48403">
    <property type="entry name" value="Ankyrin repeat"/>
    <property type="match status" value="1"/>
</dbReference>
<evidence type="ECO:0000256" key="1">
    <source>
        <dbReference type="SAM" id="MobiDB-lite"/>
    </source>
</evidence>
<dbReference type="GeneID" id="7447902"/>
<keyword evidence="3" id="KW-1185">Reference proteome</keyword>
<feature type="region of interest" description="Disordered" evidence="1">
    <location>
        <begin position="141"/>
        <end position="172"/>
    </location>
</feature>